<reference evidence="6" key="2">
    <citation type="submission" date="2020-09" db="EMBL/GenBank/DDBJ databases">
        <authorList>
            <person name="Sun Q."/>
            <person name="Kim S."/>
        </authorList>
    </citation>
    <scope>NUCLEOTIDE SEQUENCE</scope>
    <source>
        <strain evidence="6">KCTC 23077</strain>
    </source>
</reference>
<sequence>MIDTSIFQPAVAMVALTFAVSVRLLFTRVSAMKRERIHPQSVATAAAMAARMPDSRVADNFRNLFELPVLFYLATVVAAMAGLVTPTLLAIAWAFVALRIAHSVIHCTYNKVMHRFYAYIGGWAALVALWGVLAAGLFAR</sequence>
<organism evidence="6 7">
    <name type="scientific">Cognatilysobacter bugurensis</name>
    <dbReference type="NCBI Taxonomy" id="543356"/>
    <lineage>
        <taxon>Bacteria</taxon>
        <taxon>Pseudomonadati</taxon>
        <taxon>Pseudomonadota</taxon>
        <taxon>Gammaproteobacteria</taxon>
        <taxon>Lysobacterales</taxon>
        <taxon>Lysobacteraceae</taxon>
        <taxon>Cognatilysobacter</taxon>
    </lineage>
</organism>
<reference evidence="6" key="1">
    <citation type="journal article" date="2014" name="Int. J. Syst. Evol. Microbiol.">
        <title>Complete genome sequence of Corynebacterium casei LMG S-19264T (=DSM 44701T), isolated from a smear-ripened cheese.</title>
        <authorList>
            <consortium name="US DOE Joint Genome Institute (JGI-PGF)"/>
            <person name="Walter F."/>
            <person name="Albersmeier A."/>
            <person name="Kalinowski J."/>
            <person name="Ruckert C."/>
        </authorList>
    </citation>
    <scope>NUCLEOTIDE SEQUENCE</scope>
    <source>
        <strain evidence="6">KCTC 23077</strain>
    </source>
</reference>
<feature type="transmembrane region" description="Helical" evidence="5">
    <location>
        <begin position="116"/>
        <end position="139"/>
    </location>
</feature>
<feature type="transmembrane region" description="Helical" evidence="5">
    <location>
        <begin position="69"/>
        <end position="96"/>
    </location>
</feature>
<dbReference type="GO" id="GO:0016020">
    <property type="term" value="C:membrane"/>
    <property type="evidence" value="ECO:0007669"/>
    <property type="project" value="UniProtKB-SubCell"/>
</dbReference>
<comment type="subcellular location">
    <subcellularLocation>
        <location evidence="1">Membrane</location>
    </subcellularLocation>
</comment>
<dbReference type="InterPro" id="IPR001129">
    <property type="entry name" value="Membr-assoc_MAPEG"/>
</dbReference>
<keyword evidence="3 5" id="KW-1133">Transmembrane helix</keyword>
<evidence type="ECO:0000313" key="6">
    <source>
        <dbReference type="EMBL" id="GHA70757.1"/>
    </source>
</evidence>
<dbReference type="SUPFAM" id="SSF161084">
    <property type="entry name" value="MAPEG domain-like"/>
    <property type="match status" value="1"/>
</dbReference>
<evidence type="ECO:0000313" key="7">
    <source>
        <dbReference type="Proteomes" id="UP000646426"/>
    </source>
</evidence>
<protein>
    <submittedName>
        <fullName evidence="6">Membrane protein</fullName>
    </submittedName>
</protein>
<accession>A0A918SVE0</accession>
<feature type="transmembrane region" description="Helical" evidence="5">
    <location>
        <begin position="6"/>
        <end position="26"/>
    </location>
</feature>
<dbReference type="RefSeq" id="WP_189452764.1">
    <property type="nucleotide sequence ID" value="NZ_BMYD01000001.1"/>
</dbReference>
<evidence type="ECO:0000256" key="3">
    <source>
        <dbReference type="ARBA" id="ARBA00022989"/>
    </source>
</evidence>
<evidence type="ECO:0000256" key="4">
    <source>
        <dbReference type="ARBA" id="ARBA00023136"/>
    </source>
</evidence>
<evidence type="ECO:0000256" key="5">
    <source>
        <dbReference type="SAM" id="Phobius"/>
    </source>
</evidence>
<dbReference type="Pfam" id="PF01124">
    <property type="entry name" value="MAPEG"/>
    <property type="match status" value="1"/>
</dbReference>
<proteinExistence type="predicted"/>
<dbReference type="InterPro" id="IPR023352">
    <property type="entry name" value="MAPEG-like_dom_sf"/>
</dbReference>
<comment type="caution">
    <text evidence="6">The sequence shown here is derived from an EMBL/GenBank/DDBJ whole genome shotgun (WGS) entry which is preliminary data.</text>
</comment>
<keyword evidence="7" id="KW-1185">Reference proteome</keyword>
<evidence type="ECO:0000256" key="2">
    <source>
        <dbReference type="ARBA" id="ARBA00022692"/>
    </source>
</evidence>
<keyword evidence="2 5" id="KW-0812">Transmembrane</keyword>
<gene>
    <name evidence="6" type="ORF">GCM10007067_03730</name>
</gene>
<evidence type="ECO:0000256" key="1">
    <source>
        <dbReference type="ARBA" id="ARBA00004370"/>
    </source>
</evidence>
<name>A0A918SVE0_9GAMM</name>
<dbReference type="AlphaFoldDB" id="A0A918SVE0"/>
<dbReference type="Proteomes" id="UP000646426">
    <property type="component" value="Unassembled WGS sequence"/>
</dbReference>
<dbReference type="Gene3D" id="1.20.120.550">
    <property type="entry name" value="Membrane associated eicosanoid/glutathione metabolism-like domain"/>
    <property type="match status" value="1"/>
</dbReference>
<keyword evidence="4 5" id="KW-0472">Membrane</keyword>
<dbReference type="EMBL" id="BMYD01000001">
    <property type="protein sequence ID" value="GHA70757.1"/>
    <property type="molecule type" value="Genomic_DNA"/>
</dbReference>